<accession>A0A831X0W8</accession>
<gene>
    <name evidence="2" type="ORF">ENP34_09595</name>
</gene>
<feature type="region of interest" description="Disordered" evidence="1">
    <location>
        <begin position="1"/>
        <end position="34"/>
    </location>
</feature>
<proteinExistence type="predicted"/>
<evidence type="ECO:0000313" key="2">
    <source>
        <dbReference type="EMBL" id="HEG91674.1"/>
    </source>
</evidence>
<protein>
    <submittedName>
        <fullName evidence="2">Uncharacterized protein</fullName>
    </submittedName>
</protein>
<reference evidence="2" key="1">
    <citation type="journal article" date="2020" name="mSystems">
        <title>Genome- and Community-Level Interaction Insights into Carbon Utilization and Element Cycling Functions of Hydrothermarchaeota in Hydrothermal Sediment.</title>
        <authorList>
            <person name="Zhou Z."/>
            <person name="Liu Y."/>
            <person name="Xu W."/>
            <person name="Pan J."/>
            <person name="Luo Z.H."/>
            <person name="Li M."/>
        </authorList>
    </citation>
    <scope>NUCLEOTIDE SEQUENCE [LARGE SCALE GENOMIC DNA]</scope>
    <source>
        <strain evidence="2">SpSt-210</strain>
    </source>
</reference>
<organism evidence="2">
    <name type="scientific">Thermorudis peleae</name>
    <dbReference type="NCBI Taxonomy" id="1382356"/>
    <lineage>
        <taxon>Bacteria</taxon>
        <taxon>Pseudomonadati</taxon>
        <taxon>Thermomicrobiota</taxon>
        <taxon>Thermomicrobia</taxon>
        <taxon>Thermomicrobia incertae sedis</taxon>
        <taxon>Thermorudis</taxon>
    </lineage>
</organism>
<dbReference type="EMBL" id="DSIY01000225">
    <property type="protein sequence ID" value="HEG91674.1"/>
    <property type="molecule type" value="Genomic_DNA"/>
</dbReference>
<name>A0A831X0W8_9BACT</name>
<dbReference type="AlphaFoldDB" id="A0A831X0W8"/>
<comment type="caution">
    <text evidence="2">The sequence shown here is derived from an EMBL/GenBank/DDBJ whole genome shotgun (WGS) entry which is preliminary data.</text>
</comment>
<sequence length="131" mass="13408">MAGGEGKAMGTASGADLSGAGEPVAGEQVTPQAGAVPAGVDAARLRELVLRAHPEAIPELVQGETLEELEASARLATEVYRRIADSVREAVAREAAASVPAGQPGRQTYLVNVEALSPAAKIAEGLRRRAE</sequence>
<evidence type="ECO:0000256" key="1">
    <source>
        <dbReference type="SAM" id="MobiDB-lite"/>
    </source>
</evidence>